<feature type="compositionally biased region" description="Polar residues" evidence="1">
    <location>
        <begin position="292"/>
        <end position="311"/>
    </location>
</feature>
<dbReference type="PANTHER" id="PTHR10664">
    <property type="entry name" value="SERPENTINE RECEPTOR-C.ELEGANS"/>
    <property type="match status" value="1"/>
</dbReference>
<sequence>MSSNIGYVKFLIITEYVLTAINNVASFVFFIRVLRGQMRNYRQNQQVSHFLILYLIAWMATIGSSVPFLAFMIGDWRPHDKLRNGPAMFWTGVLTHSCAASIPVTVFFLSVNRILFITYPVTFSERHQRIVLIAAIICIFGCAGVNFLNFVASGFLFSSVPIETDCQVFACIADKTGSLTLYTETKFVSGGFNFVAGLLLLYKVWQLRANQQQHNPDRGSEAGKKANFIAVLAIVTEFSFNFLPQFIVFLLSAFWHISAPTYAGPYNVFFTSVDSLISSSTYAKVLQPISKSPSSTVTVDNVPKRQSTQQLFIKPPDSERDRSHSTP</sequence>
<keyword evidence="2" id="KW-1133">Transmembrane helix</keyword>
<dbReference type="PANTHER" id="PTHR10664:SF22">
    <property type="entry name" value="SERPENTINE RECEPTOR, CLASS BC (CLASS B-LIKE)"/>
    <property type="match status" value="1"/>
</dbReference>
<proteinExistence type="predicted"/>
<evidence type="ECO:0000313" key="4">
    <source>
        <dbReference type="Proteomes" id="UP001201812"/>
    </source>
</evidence>
<dbReference type="Proteomes" id="UP001201812">
    <property type="component" value="Unassembled WGS sequence"/>
</dbReference>
<feature type="transmembrane region" description="Helical" evidence="2">
    <location>
        <begin position="187"/>
        <end position="205"/>
    </location>
</feature>
<dbReference type="SUPFAM" id="SSF81321">
    <property type="entry name" value="Family A G protein-coupled receptor-like"/>
    <property type="match status" value="1"/>
</dbReference>
<reference evidence="3" key="1">
    <citation type="submission" date="2022-01" db="EMBL/GenBank/DDBJ databases">
        <title>Genome Sequence Resource for Two Populations of Ditylenchus destructor, the Migratory Endoparasitic Phytonematode.</title>
        <authorList>
            <person name="Zhang H."/>
            <person name="Lin R."/>
            <person name="Xie B."/>
        </authorList>
    </citation>
    <scope>NUCLEOTIDE SEQUENCE</scope>
    <source>
        <strain evidence="3">BazhouSP</strain>
    </source>
</reference>
<feature type="transmembrane region" description="Helical" evidence="2">
    <location>
        <begin position="6"/>
        <end position="31"/>
    </location>
</feature>
<feature type="compositionally biased region" description="Basic and acidic residues" evidence="1">
    <location>
        <begin position="316"/>
        <end position="327"/>
    </location>
</feature>
<name>A0AAD4MRQ3_9BILA</name>
<keyword evidence="4" id="KW-1185">Reference proteome</keyword>
<dbReference type="Gene3D" id="1.20.1070.10">
    <property type="entry name" value="Rhodopsin 7-helix transmembrane proteins"/>
    <property type="match status" value="1"/>
</dbReference>
<dbReference type="Pfam" id="PF10316">
    <property type="entry name" value="7TM_GPCR_Srbc"/>
    <property type="match status" value="1"/>
</dbReference>
<evidence type="ECO:0000256" key="2">
    <source>
        <dbReference type="SAM" id="Phobius"/>
    </source>
</evidence>
<comment type="caution">
    <text evidence="3">The sequence shown here is derived from an EMBL/GenBank/DDBJ whole genome shotgun (WGS) entry which is preliminary data.</text>
</comment>
<organism evidence="3 4">
    <name type="scientific">Ditylenchus destructor</name>
    <dbReference type="NCBI Taxonomy" id="166010"/>
    <lineage>
        <taxon>Eukaryota</taxon>
        <taxon>Metazoa</taxon>
        <taxon>Ecdysozoa</taxon>
        <taxon>Nematoda</taxon>
        <taxon>Chromadorea</taxon>
        <taxon>Rhabditida</taxon>
        <taxon>Tylenchina</taxon>
        <taxon>Tylenchomorpha</taxon>
        <taxon>Sphaerularioidea</taxon>
        <taxon>Anguinidae</taxon>
        <taxon>Anguininae</taxon>
        <taxon>Ditylenchus</taxon>
    </lineage>
</organism>
<dbReference type="EMBL" id="JAKKPZ010000085">
    <property type="protein sequence ID" value="KAI1703256.1"/>
    <property type="molecule type" value="Genomic_DNA"/>
</dbReference>
<evidence type="ECO:0000313" key="3">
    <source>
        <dbReference type="EMBL" id="KAI1703256.1"/>
    </source>
</evidence>
<dbReference type="AlphaFoldDB" id="A0AAD4MRQ3"/>
<evidence type="ECO:0000256" key="1">
    <source>
        <dbReference type="SAM" id="MobiDB-lite"/>
    </source>
</evidence>
<accession>A0AAD4MRQ3</accession>
<dbReference type="InterPro" id="IPR019420">
    <property type="entry name" value="7TM_GPCR_serpentine_rcpt_Srbc"/>
</dbReference>
<feature type="transmembrane region" description="Helical" evidence="2">
    <location>
        <begin position="226"/>
        <end position="255"/>
    </location>
</feature>
<protein>
    <submittedName>
        <fullName evidence="3">Serpentine type 7TM GPCR chemoreceptor srbc domain-containing protein</fullName>
    </submittedName>
</protein>
<feature type="region of interest" description="Disordered" evidence="1">
    <location>
        <begin position="292"/>
        <end position="327"/>
    </location>
</feature>
<keyword evidence="2" id="KW-0812">Transmembrane</keyword>
<gene>
    <name evidence="3" type="ORF">DdX_14991</name>
</gene>
<keyword evidence="2" id="KW-0472">Membrane</keyword>
<feature type="transmembrane region" description="Helical" evidence="2">
    <location>
        <begin position="88"/>
        <end position="109"/>
    </location>
</feature>
<feature type="transmembrane region" description="Helical" evidence="2">
    <location>
        <begin position="51"/>
        <end position="73"/>
    </location>
</feature>
<feature type="transmembrane region" description="Helical" evidence="2">
    <location>
        <begin position="130"/>
        <end position="152"/>
    </location>
</feature>